<dbReference type="Proteomes" id="UP000254161">
    <property type="component" value="Unassembled WGS sequence"/>
</dbReference>
<reference evidence="2 3" key="1">
    <citation type="submission" date="2018-06" db="EMBL/GenBank/DDBJ databases">
        <authorList>
            <consortium name="Pathogen Informatics"/>
            <person name="Doyle S."/>
        </authorList>
    </citation>
    <scope>NUCLEOTIDE SEQUENCE [LARGE SCALE GENOMIC DNA]</scope>
    <source>
        <strain evidence="2 3">NCTC12264</strain>
    </source>
</reference>
<sequence>MPSIKKMQEIKCTTKAIAKTFITELECEFPLFAFKSPLTSTNKKGKVTKAKAQEEPKKELRSRDILGGV</sequence>
<dbReference type="AlphaFoldDB" id="A0A381F3A1"/>
<evidence type="ECO:0000256" key="1">
    <source>
        <dbReference type="SAM" id="MobiDB-lite"/>
    </source>
</evidence>
<protein>
    <submittedName>
        <fullName evidence="2">Uncharacterized protein</fullName>
    </submittedName>
</protein>
<proteinExistence type="predicted"/>
<feature type="compositionally biased region" description="Basic and acidic residues" evidence="1">
    <location>
        <begin position="51"/>
        <end position="69"/>
    </location>
</feature>
<feature type="region of interest" description="Disordered" evidence="1">
    <location>
        <begin position="38"/>
        <end position="69"/>
    </location>
</feature>
<organism evidence="2 3">
    <name type="scientific">Campylobacter upsaliensis</name>
    <dbReference type="NCBI Taxonomy" id="28080"/>
    <lineage>
        <taxon>Bacteria</taxon>
        <taxon>Pseudomonadati</taxon>
        <taxon>Campylobacterota</taxon>
        <taxon>Epsilonproteobacteria</taxon>
        <taxon>Campylobacterales</taxon>
        <taxon>Campylobacteraceae</taxon>
        <taxon>Campylobacter</taxon>
    </lineage>
</organism>
<dbReference type="EMBL" id="UFUZ01000002">
    <property type="protein sequence ID" value="SUX41069.1"/>
    <property type="molecule type" value="Genomic_DNA"/>
</dbReference>
<gene>
    <name evidence="2" type="ORF">NCTC12264_01887</name>
</gene>
<evidence type="ECO:0000313" key="3">
    <source>
        <dbReference type="Proteomes" id="UP000254161"/>
    </source>
</evidence>
<accession>A0A381F3A1</accession>
<evidence type="ECO:0000313" key="2">
    <source>
        <dbReference type="EMBL" id="SUX41069.1"/>
    </source>
</evidence>
<name>A0A381F3A1_CAMUP</name>